<evidence type="ECO:0000256" key="5">
    <source>
        <dbReference type="SAM" id="MobiDB-lite"/>
    </source>
</evidence>
<dbReference type="AlphaFoldDB" id="A0A7J7KCY2"/>
<gene>
    <name evidence="7" type="ORF">EB796_005555</name>
</gene>
<evidence type="ECO:0000313" key="8">
    <source>
        <dbReference type="Proteomes" id="UP000593567"/>
    </source>
</evidence>
<dbReference type="Pfam" id="PF00642">
    <property type="entry name" value="zf-CCCH"/>
    <property type="match status" value="1"/>
</dbReference>
<keyword evidence="2 4" id="KW-0863">Zinc-finger</keyword>
<dbReference type="SUPFAM" id="SSF90229">
    <property type="entry name" value="CCCH zinc finger"/>
    <property type="match status" value="1"/>
</dbReference>
<dbReference type="Gene3D" id="4.10.1000.10">
    <property type="entry name" value="Zinc finger, CCCH-type"/>
    <property type="match status" value="1"/>
</dbReference>
<name>A0A7J7KCY2_BUGNE</name>
<evidence type="ECO:0000256" key="1">
    <source>
        <dbReference type="ARBA" id="ARBA00022723"/>
    </source>
</evidence>
<dbReference type="PROSITE" id="PS50103">
    <property type="entry name" value="ZF_C3H1"/>
    <property type="match status" value="1"/>
</dbReference>
<reference evidence="7" key="1">
    <citation type="submission" date="2020-06" db="EMBL/GenBank/DDBJ databases">
        <title>Draft genome of Bugula neritina, a colonial animal packing powerful symbionts and potential medicines.</title>
        <authorList>
            <person name="Rayko M."/>
        </authorList>
    </citation>
    <scope>NUCLEOTIDE SEQUENCE [LARGE SCALE GENOMIC DNA]</scope>
    <source>
        <strain evidence="7">Kwan_BN1</strain>
    </source>
</reference>
<feature type="zinc finger region" description="C3H1-type" evidence="4">
    <location>
        <begin position="278"/>
        <end position="306"/>
    </location>
</feature>
<accession>A0A7J7KCY2</accession>
<keyword evidence="3 4" id="KW-0862">Zinc</keyword>
<evidence type="ECO:0000313" key="7">
    <source>
        <dbReference type="EMBL" id="KAF6036127.1"/>
    </source>
</evidence>
<dbReference type="Proteomes" id="UP000593567">
    <property type="component" value="Unassembled WGS sequence"/>
</dbReference>
<dbReference type="GO" id="GO:0008270">
    <property type="term" value="F:zinc ion binding"/>
    <property type="evidence" value="ECO:0007669"/>
    <property type="project" value="UniProtKB-KW"/>
</dbReference>
<evidence type="ECO:0000256" key="3">
    <source>
        <dbReference type="ARBA" id="ARBA00022833"/>
    </source>
</evidence>
<proteinExistence type="predicted"/>
<dbReference type="OrthoDB" id="2138378at2759"/>
<keyword evidence="1 4" id="KW-0479">Metal-binding</keyword>
<evidence type="ECO:0000256" key="2">
    <source>
        <dbReference type="ARBA" id="ARBA00022771"/>
    </source>
</evidence>
<organism evidence="7 8">
    <name type="scientific">Bugula neritina</name>
    <name type="common">Brown bryozoan</name>
    <name type="synonym">Sertularia neritina</name>
    <dbReference type="NCBI Taxonomy" id="10212"/>
    <lineage>
        <taxon>Eukaryota</taxon>
        <taxon>Metazoa</taxon>
        <taxon>Spiralia</taxon>
        <taxon>Lophotrochozoa</taxon>
        <taxon>Bryozoa</taxon>
        <taxon>Gymnolaemata</taxon>
        <taxon>Cheilostomatida</taxon>
        <taxon>Flustrina</taxon>
        <taxon>Buguloidea</taxon>
        <taxon>Bugulidae</taxon>
        <taxon>Bugula</taxon>
    </lineage>
</organism>
<sequence length="306" mass="33609">MMSDREALKSLHMDDKGSLLQHSNALPSVTENFKWARPLPLDLMLPSLNPVTFLSRDRFRVTEKLKFWQHSTSPKQLVCPSQSIPRSSTSSPSASEPDHIIDMEPTDTLDPPTIPLEVENSQSHQQTADFEPEAQHAPMDTLVRAGTNGTHTVSDLVPGVTANDMDLIQKLANGDASQEILEALANTSPDYLNKIMQTEGMNADVPPPRFQPQGGMPPFNMPPPNFNGPMGPYGGYNGPAPGGFRGPRPFHNSGFRGSWNNNRGGRGRGRGNGMRGRGRPTKECTHFQRLGKCDYGDTCSFLHTVH</sequence>
<protein>
    <recommendedName>
        <fullName evidence="6">C3H1-type domain-containing protein</fullName>
    </recommendedName>
</protein>
<evidence type="ECO:0000256" key="4">
    <source>
        <dbReference type="PROSITE-ProRule" id="PRU00723"/>
    </source>
</evidence>
<dbReference type="EMBL" id="VXIV02000773">
    <property type="protein sequence ID" value="KAF6036127.1"/>
    <property type="molecule type" value="Genomic_DNA"/>
</dbReference>
<feature type="compositionally biased region" description="Low complexity" evidence="5">
    <location>
        <begin position="254"/>
        <end position="263"/>
    </location>
</feature>
<dbReference type="SMART" id="SM00356">
    <property type="entry name" value="ZnF_C3H1"/>
    <property type="match status" value="1"/>
</dbReference>
<feature type="region of interest" description="Disordered" evidence="5">
    <location>
        <begin position="76"/>
        <end position="111"/>
    </location>
</feature>
<keyword evidence="8" id="KW-1185">Reference proteome</keyword>
<dbReference type="InterPro" id="IPR000571">
    <property type="entry name" value="Znf_CCCH"/>
</dbReference>
<dbReference type="InterPro" id="IPR036855">
    <property type="entry name" value="Znf_CCCH_sf"/>
</dbReference>
<evidence type="ECO:0000259" key="6">
    <source>
        <dbReference type="PROSITE" id="PS50103"/>
    </source>
</evidence>
<feature type="region of interest" description="Disordered" evidence="5">
    <location>
        <begin position="254"/>
        <end position="280"/>
    </location>
</feature>
<comment type="caution">
    <text evidence="7">The sequence shown here is derived from an EMBL/GenBank/DDBJ whole genome shotgun (WGS) entry which is preliminary data.</text>
</comment>
<feature type="domain" description="C3H1-type" evidence="6">
    <location>
        <begin position="278"/>
        <end position="306"/>
    </location>
</feature>
<feature type="compositionally biased region" description="Low complexity" evidence="5">
    <location>
        <begin position="80"/>
        <end position="95"/>
    </location>
</feature>